<proteinExistence type="inferred from homology"/>
<evidence type="ECO:0000256" key="4">
    <source>
        <dbReference type="ARBA" id="ARBA00022989"/>
    </source>
</evidence>
<evidence type="ECO:0000256" key="5">
    <source>
        <dbReference type="ARBA" id="ARBA00023136"/>
    </source>
</evidence>
<feature type="transmembrane region" description="Helical" evidence="9">
    <location>
        <begin position="6"/>
        <end position="29"/>
    </location>
</feature>
<dbReference type="Proteomes" id="UP000277811">
    <property type="component" value="Unassembled WGS sequence"/>
</dbReference>
<evidence type="ECO:0000256" key="6">
    <source>
        <dbReference type="ARBA" id="ARBA00023224"/>
    </source>
</evidence>
<dbReference type="InterPro" id="IPR004089">
    <property type="entry name" value="MCPsignal_dom"/>
</dbReference>
<dbReference type="Pfam" id="PF17200">
    <property type="entry name" value="sCache_2"/>
    <property type="match status" value="1"/>
</dbReference>
<dbReference type="PANTHER" id="PTHR32089:SF112">
    <property type="entry name" value="LYSOZYME-LIKE PROTEIN-RELATED"/>
    <property type="match status" value="1"/>
</dbReference>
<keyword evidence="5 9" id="KW-0472">Membrane</keyword>
<dbReference type="CDD" id="cd06225">
    <property type="entry name" value="HAMP"/>
    <property type="match status" value="1"/>
</dbReference>
<sequence length="588" mass="63732">MTKLKYKLILAIVSASFVSLFILSCYNIFDTVRKNDSDVQEYRKILLQQFDRNIKLEVETIHAMIQTIYNQQQAGLLTEEEAKKRAAGLVRNIQYDNGNYFWIDTTKGVTVAFLGKSQEGKSRFDAVDSKGEKYIQKIIKNAMNPKGGYTDYWFPKPGQTEQLPKRSYSLLFKPYKWVIGTGNWIDDIDKLVAVKAKENHRKLTMNIAFAVLIGLAGLIISALMAMYMSKKISDPVAAMAVSVHQLADGDFTPEDLAITTKDEIGVLSTSFNEMKTNLRDLIKQVAGMAEQVASSSEELTATSDQSARASSQIASSITEVAAGAAGQVKEVFETSSVIEQMSANIQHVTDNVKEVAAVSDKTATAAQIGEKAVNTAISQMANIEKTVTESSQVITKLGERSKEIGQIVDTISGIAGQTNLLALNAAIEAARAGEQGRGFAVVAEEVRKLAEQSHEASKQITDLIREIQVDTNKAVIAMDTGTREARVGTEVVGTAGGAFNEIASLVDQVSTQIKEIAAAVQELAAGSRQIVSAVREIDKITRTTASETQTVSAATEEQSAAMEEIAAASQSLAHLAQDLQNAIIKFKV</sequence>
<dbReference type="InterPro" id="IPR003660">
    <property type="entry name" value="HAMP_dom"/>
</dbReference>
<feature type="transmembrane region" description="Helical" evidence="9">
    <location>
        <begin position="207"/>
        <end position="228"/>
    </location>
</feature>
<dbReference type="PANTHER" id="PTHR32089">
    <property type="entry name" value="METHYL-ACCEPTING CHEMOTAXIS PROTEIN MCPB"/>
    <property type="match status" value="1"/>
</dbReference>
<evidence type="ECO:0000259" key="11">
    <source>
        <dbReference type="PROSITE" id="PS50885"/>
    </source>
</evidence>
<keyword evidence="3 9" id="KW-0812">Transmembrane</keyword>
<evidence type="ECO:0000256" key="7">
    <source>
        <dbReference type="ARBA" id="ARBA00029447"/>
    </source>
</evidence>
<evidence type="ECO:0000256" key="8">
    <source>
        <dbReference type="PROSITE-ProRule" id="PRU00284"/>
    </source>
</evidence>
<evidence type="ECO:0000256" key="9">
    <source>
        <dbReference type="SAM" id="Phobius"/>
    </source>
</evidence>
<dbReference type="Gene3D" id="1.10.287.950">
    <property type="entry name" value="Methyl-accepting chemotaxis protein"/>
    <property type="match status" value="1"/>
</dbReference>
<evidence type="ECO:0000259" key="10">
    <source>
        <dbReference type="PROSITE" id="PS50111"/>
    </source>
</evidence>
<dbReference type="CDD" id="cd11386">
    <property type="entry name" value="MCP_signal"/>
    <property type="match status" value="1"/>
</dbReference>
<reference evidence="12 14" key="1">
    <citation type="submission" date="2018-06" db="EMBL/GenBank/DDBJ databases">
        <authorList>
            <person name="Strepis N."/>
        </authorList>
    </citation>
    <scope>NUCLEOTIDE SEQUENCE [LARGE SCALE GENOMIC DNA]</scope>
    <source>
        <strain evidence="12">LUCI</strain>
    </source>
</reference>
<feature type="domain" description="Methyl-accepting transducer" evidence="10">
    <location>
        <begin position="302"/>
        <end position="538"/>
    </location>
</feature>
<name>A0A498RBL1_9FIRM</name>
<dbReference type="Gene3D" id="3.30.450.20">
    <property type="entry name" value="PAS domain"/>
    <property type="match status" value="1"/>
</dbReference>
<dbReference type="PROSITE" id="PS51257">
    <property type="entry name" value="PROKAR_LIPOPROTEIN"/>
    <property type="match status" value="1"/>
</dbReference>
<evidence type="ECO:0000313" key="14">
    <source>
        <dbReference type="Proteomes" id="UP000277811"/>
    </source>
</evidence>
<organism evidence="12 14">
    <name type="scientific">Lucifera butyrica</name>
    <dbReference type="NCBI Taxonomy" id="1351585"/>
    <lineage>
        <taxon>Bacteria</taxon>
        <taxon>Bacillati</taxon>
        <taxon>Bacillota</taxon>
        <taxon>Negativicutes</taxon>
        <taxon>Veillonellales</taxon>
        <taxon>Veillonellaceae</taxon>
        <taxon>Lucifera</taxon>
    </lineage>
</organism>
<comment type="subcellular location">
    <subcellularLocation>
        <location evidence="1">Cell membrane</location>
        <topology evidence="1">Multi-pass membrane protein</topology>
    </subcellularLocation>
</comment>
<keyword evidence="4 9" id="KW-1133">Transmembrane helix</keyword>
<evidence type="ECO:0000256" key="2">
    <source>
        <dbReference type="ARBA" id="ARBA00022475"/>
    </source>
</evidence>
<dbReference type="PROSITE" id="PS50111">
    <property type="entry name" value="CHEMOTAXIS_TRANSDUC_2"/>
    <property type="match status" value="1"/>
</dbReference>
<gene>
    <name evidence="12" type="ORF">LUCI_3601</name>
    <name evidence="13" type="ORF">LUCI_3674</name>
</gene>
<dbReference type="FunFam" id="1.10.287.950:FF:000001">
    <property type="entry name" value="Methyl-accepting chemotaxis sensory transducer"/>
    <property type="match status" value="1"/>
</dbReference>
<dbReference type="GO" id="GO:0005886">
    <property type="term" value="C:plasma membrane"/>
    <property type="evidence" value="ECO:0007669"/>
    <property type="project" value="UniProtKB-SubCell"/>
</dbReference>
<keyword evidence="12" id="KW-0675">Receptor</keyword>
<dbReference type="EMBL" id="UPPP01000089">
    <property type="protein sequence ID" value="VBB08402.1"/>
    <property type="molecule type" value="Genomic_DNA"/>
</dbReference>
<dbReference type="SUPFAM" id="SSF58104">
    <property type="entry name" value="Methyl-accepting chemotaxis protein (MCP) signaling domain"/>
    <property type="match status" value="1"/>
</dbReference>
<dbReference type="InterPro" id="IPR033480">
    <property type="entry name" value="sCache_2"/>
</dbReference>
<dbReference type="PROSITE" id="PS50885">
    <property type="entry name" value="HAMP"/>
    <property type="match status" value="1"/>
</dbReference>
<dbReference type="SMART" id="SM00304">
    <property type="entry name" value="HAMP"/>
    <property type="match status" value="1"/>
</dbReference>
<keyword evidence="2" id="KW-1003">Cell membrane</keyword>
<evidence type="ECO:0000313" key="12">
    <source>
        <dbReference type="EMBL" id="VBB08330.1"/>
    </source>
</evidence>
<evidence type="ECO:0000313" key="13">
    <source>
        <dbReference type="EMBL" id="VBB08402.1"/>
    </source>
</evidence>
<dbReference type="GO" id="GO:0007165">
    <property type="term" value="P:signal transduction"/>
    <property type="evidence" value="ECO:0007669"/>
    <property type="project" value="UniProtKB-KW"/>
</dbReference>
<feature type="domain" description="HAMP" evidence="11">
    <location>
        <begin position="230"/>
        <end position="283"/>
    </location>
</feature>
<evidence type="ECO:0000256" key="3">
    <source>
        <dbReference type="ARBA" id="ARBA00022692"/>
    </source>
</evidence>
<comment type="similarity">
    <text evidence="7">Belongs to the methyl-accepting chemotaxis (MCP) protein family.</text>
</comment>
<dbReference type="SMART" id="SM00283">
    <property type="entry name" value="MA"/>
    <property type="match status" value="1"/>
</dbReference>
<keyword evidence="14" id="KW-1185">Reference proteome</keyword>
<dbReference type="PRINTS" id="PR00260">
    <property type="entry name" value="CHEMTRNSDUCR"/>
</dbReference>
<dbReference type="Pfam" id="PF00015">
    <property type="entry name" value="MCPsignal"/>
    <property type="match status" value="1"/>
</dbReference>
<dbReference type="GO" id="GO:0006935">
    <property type="term" value="P:chemotaxis"/>
    <property type="evidence" value="ECO:0007669"/>
    <property type="project" value="InterPro"/>
</dbReference>
<accession>A0A498RBL1</accession>
<evidence type="ECO:0000256" key="1">
    <source>
        <dbReference type="ARBA" id="ARBA00004651"/>
    </source>
</evidence>
<dbReference type="InterPro" id="IPR004090">
    <property type="entry name" value="Chemotax_Me-accpt_rcpt"/>
</dbReference>
<dbReference type="GO" id="GO:0004888">
    <property type="term" value="F:transmembrane signaling receptor activity"/>
    <property type="evidence" value="ECO:0007669"/>
    <property type="project" value="InterPro"/>
</dbReference>
<dbReference type="EMBL" id="UPPP01000087">
    <property type="protein sequence ID" value="VBB08330.1"/>
    <property type="molecule type" value="Genomic_DNA"/>
</dbReference>
<dbReference type="OrthoDB" id="9810264at2"/>
<protein>
    <submittedName>
        <fullName evidence="12">Chemotaxis methyl-accepting receptor</fullName>
    </submittedName>
</protein>
<dbReference type="AlphaFoldDB" id="A0A498RBL1"/>
<keyword evidence="6 8" id="KW-0807">Transducer</keyword>
<dbReference type="Pfam" id="PF00672">
    <property type="entry name" value="HAMP"/>
    <property type="match status" value="1"/>
</dbReference>
<dbReference type="RefSeq" id="WP_122629233.1">
    <property type="nucleotide sequence ID" value="NZ_UPPP01000087.1"/>
</dbReference>
<dbReference type="SMART" id="SM01049">
    <property type="entry name" value="Cache_2"/>
    <property type="match status" value="1"/>
</dbReference>